<dbReference type="Pfam" id="PF14520">
    <property type="entry name" value="HHH_5"/>
    <property type="match status" value="1"/>
</dbReference>
<sequence>MYAIVEIAGQQVKVAKDQKVFVHRLPVEEGKSVSFDNVLLIGDGDNITIGAPAIDGALIGAKVVKHLKGDKVIVFKKKRRKGFRKKNGHRQYLSEIVIESIVASGGKKEKEEAKTAAPKKETKPAAKAETPKAEPKAKAKKEVEVSENLISRAENRAAEANIDINIEKVLHSIGTAPKADADDLKLINGIGPSNEEKLNELGIYTYEQISKLKAADREELSKIAGFTREKIEADEWVKQAKELLKNK</sequence>
<comment type="similarity">
    <text evidence="1 6 7">Belongs to the bacterial ribosomal protein bL21 family.</text>
</comment>
<dbReference type="PANTHER" id="PTHR21349:SF0">
    <property type="entry name" value="LARGE RIBOSOMAL SUBUNIT PROTEIN BL21M"/>
    <property type="match status" value="1"/>
</dbReference>
<reference evidence="9 10" key="1">
    <citation type="submission" date="2023-06" db="EMBL/GenBank/DDBJ databases">
        <authorList>
            <person name="Ye Y.-Q."/>
            <person name="Du Z.-J."/>
        </authorList>
    </citation>
    <scope>NUCLEOTIDE SEQUENCE [LARGE SCALE GENOMIC DNA]</scope>
    <source>
        <strain evidence="9 10">SDUM287046</strain>
    </source>
</reference>
<comment type="function">
    <text evidence="6 7">This protein binds to 23S rRNA in the presence of protein L20.</text>
</comment>
<keyword evidence="4 6" id="KW-0689">Ribosomal protein</keyword>
<feature type="region of interest" description="Disordered" evidence="8">
    <location>
        <begin position="108"/>
        <end position="144"/>
    </location>
</feature>
<keyword evidence="10" id="KW-1185">Reference proteome</keyword>
<evidence type="ECO:0000313" key="9">
    <source>
        <dbReference type="EMBL" id="MDN3722878.1"/>
    </source>
</evidence>
<keyword evidence="2 6" id="KW-0699">rRNA-binding</keyword>
<dbReference type="PANTHER" id="PTHR21349">
    <property type="entry name" value="50S RIBOSOMAL PROTEIN L21"/>
    <property type="match status" value="1"/>
</dbReference>
<dbReference type="InterPro" id="IPR001787">
    <property type="entry name" value="Ribosomal_bL21"/>
</dbReference>
<dbReference type="Gene3D" id="1.10.150.20">
    <property type="entry name" value="5' to 3' exonuclease, C-terminal subdomain"/>
    <property type="match status" value="1"/>
</dbReference>
<dbReference type="Pfam" id="PF00829">
    <property type="entry name" value="Ribosomal_L21p"/>
    <property type="match status" value="1"/>
</dbReference>
<comment type="subunit">
    <text evidence="6">Part of the 50S ribosomal subunit. Contacts protein L20.</text>
</comment>
<evidence type="ECO:0000256" key="1">
    <source>
        <dbReference type="ARBA" id="ARBA00008563"/>
    </source>
</evidence>
<keyword evidence="5 6" id="KW-0687">Ribonucleoprotein</keyword>
<keyword evidence="3 6" id="KW-0694">RNA-binding</keyword>
<dbReference type="GO" id="GO:0005840">
    <property type="term" value="C:ribosome"/>
    <property type="evidence" value="ECO:0007669"/>
    <property type="project" value="UniProtKB-KW"/>
</dbReference>
<organism evidence="9 10">
    <name type="scientific">Aequorivita aurantiaca</name>
    <dbReference type="NCBI Taxonomy" id="3053356"/>
    <lineage>
        <taxon>Bacteria</taxon>
        <taxon>Pseudomonadati</taxon>
        <taxon>Bacteroidota</taxon>
        <taxon>Flavobacteriia</taxon>
        <taxon>Flavobacteriales</taxon>
        <taxon>Flavobacteriaceae</taxon>
        <taxon>Aequorivita</taxon>
    </lineage>
</organism>
<dbReference type="InterPro" id="IPR036164">
    <property type="entry name" value="bL21-like_sf"/>
</dbReference>
<evidence type="ECO:0000256" key="8">
    <source>
        <dbReference type="SAM" id="MobiDB-lite"/>
    </source>
</evidence>
<comment type="caution">
    <text evidence="9">The sequence shown here is derived from an EMBL/GenBank/DDBJ whole genome shotgun (WGS) entry which is preliminary data.</text>
</comment>
<evidence type="ECO:0000256" key="3">
    <source>
        <dbReference type="ARBA" id="ARBA00022884"/>
    </source>
</evidence>
<name>A0ABT8DDR8_9FLAO</name>
<evidence type="ECO:0000256" key="2">
    <source>
        <dbReference type="ARBA" id="ARBA00022730"/>
    </source>
</evidence>
<proteinExistence type="inferred from homology"/>
<protein>
    <recommendedName>
        <fullName evidence="6">Large ribosomal subunit protein bL21</fullName>
    </recommendedName>
</protein>
<gene>
    <name evidence="6 9" type="primary">rplU</name>
    <name evidence="9" type="ORF">QRD02_00665</name>
</gene>
<dbReference type="HAMAP" id="MF_01363">
    <property type="entry name" value="Ribosomal_bL21"/>
    <property type="match status" value="1"/>
</dbReference>
<dbReference type="RefSeq" id="WP_290252966.1">
    <property type="nucleotide sequence ID" value="NZ_JAUGQQ010000001.1"/>
</dbReference>
<dbReference type="InterPro" id="IPR018258">
    <property type="entry name" value="Ribosomal_bL21_CS"/>
</dbReference>
<dbReference type="InterPro" id="IPR028909">
    <property type="entry name" value="bL21-like"/>
</dbReference>
<evidence type="ECO:0000256" key="7">
    <source>
        <dbReference type="RuleBase" id="RU000562"/>
    </source>
</evidence>
<dbReference type="PROSITE" id="PS01169">
    <property type="entry name" value="RIBOSOMAL_L21"/>
    <property type="match status" value="1"/>
</dbReference>
<evidence type="ECO:0000313" key="10">
    <source>
        <dbReference type="Proteomes" id="UP001244787"/>
    </source>
</evidence>
<dbReference type="EMBL" id="JAUGQQ010000001">
    <property type="protein sequence ID" value="MDN3722878.1"/>
    <property type="molecule type" value="Genomic_DNA"/>
</dbReference>
<evidence type="ECO:0000256" key="6">
    <source>
        <dbReference type="HAMAP-Rule" id="MF_01363"/>
    </source>
</evidence>
<accession>A0ABT8DDR8</accession>
<dbReference type="SUPFAM" id="SSF141091">
    <property type="entry name" value="L21p-like"/>
    <property type="match status" value="1"/>
</dbReference>
<dbReference type="NCBIfam" id="TIGR00061">
    <property type="entry name" value="L21"/>
    <property type="match status" value="1"/>
</dbReference>
<evidence type="ECO:0000256" key="5">
    <source>
        <dbReference type="ARBA" id="ARBA00023274"/>
    </source>
</evidence>
<dbReference type="Proteomes" id="UP001244787">
    <property type="component" value="Unassembled WGS sequence"/>
</dbReference>
<evidence type="ECO:0000256" key="4">
    <source>
        <dbReference type="ARBA" id="ARBA00022980"/>
    </source>
</evidence>